<keyword evidence="4" id="KW-1185">Reference proteome</keyword>
<dbReference type="EMBL" id="ML119677">
    <property type="protein sequence ID" value="RPA81753.1"/>
    <property type="molecule type" value="Genomic_DNA"/>
</dbReference>
<dbReference type="Gene3D" id="3.60.15.10">
    <property type="entry name" value="Ribonuclease Z/Hydroxyacylglutathione hydrolase-like"/>
    <property type="match status" value="1"/>
</dbReference>
<feature type="domain" description="Metallo-beta-lactamase" evidence="2">
    <location>
        <begin position="24"/>
        <end position="233"/>
    </location>
</feature>
<dbReference type="AlphaFoldDB" id="A0A3N4I6P4"/>
<sequence>MSSPISFGITHLTTATSLIRIRNTTFLTDPIFDSSEVTYLYEPTNVTLVKDHNPAIAIDALPPIHHILLSHEDHPDNLDHLGRTLLNGRSVLTTPDGHKNLQPRPGVQAMKPWKSIIVDGPGGDKWKITGTPCIHTPPGECTGFVLEAADGSFGTDPDNGLPRAFWFSGDTILFPELVEGLKKRFKIVCGLVNLGGAKAPAPDGTEFKITMDGKDAEMLVNAIGMEKLVPIHFTGWKHFRQEMGEMKEQLEGLGERVVWVVPGVETVVECRGEERGYDSAENDDME</sequence>
<dbReference type="OrthoDB" id="332863at2759"/>
<name>A0A3N4I6P4_ASCIM</name>
<reference evidence="3 4" key="1">
    <citation type="journal article" date="2018" name="Nat. Ecol. Evol.">
        <title>Pezizomycetes genomes reveal the molecular basis of ectomycorrhizal truffle lifestyle.</title>
        <authorList>
            <person name="Murat C."/>
            <person name="Payen T."/>
            <person name="Noel B."/>
            <person name="Kuo A."/>
            <person name="Morin E."/>
            <person name="Chen J."/>
            <person name="Kohler A."/>
            <person name="Krizsan K."/>
            <person name="Balestrini R."/>
            <person name="Da Silva C."/>
            <person name="Montanini B."/>
            <person name="Hainaut M."/>
            <person name="Levati E."/>
            <person name="Barry K.W."/>
            <person name="Belfiori B."/>
            <person name="Cichocki N."/>
            <person name="Clum A."/>
            <person name="Dockter R.B."/>
            <person name="Fauchery L."/>
            <person name="Guy J."/>
            <person name="Iotti M."/>
            <person name="Le Tacon F."/>
            <person name="Lindquist E.A."/>
            <person name="Lipzen A."/>
            <person name="Malagnac F."/>
            <person name="Mello A."/>
            <person name="Molinier V."/>
            <person name="Miyauchi S."/>
            <person name="Poulain J."/>
            <person name="Riccioni C."/>
            <person name="Rubini A."/>
            <person name="Sitrit Y."/>
            <person name="Splivallo R."/>
            <person name="Traeger S."/>
            <person name="Wang M."/>
            <person name="Zifcakova L."/>
            <person name="Wipf D."/>
            <person name="Zambonelli A."/>
            <person name="Paolocci F."/>
            <person name="Nowrousian M."/>
            <person name="Ottonello S."/>
            <person name="Baldrian P."/>
            <person name="Spatafora J.W."/>
            <person name="Henrissat B."/>
            <person name="Nagy L.G."/>
            <person name="Aury J.M."/>
            <person name="Wincker P."/>
            <person name="Grigoriev I.V."/>
            <person name="Bonfante P."/>
            <person name="Martin F.M."/>
        </authorList>
    </citation>
    <scope>NUCLEOTIDE SEQUENCE [LARGE SCALE GENOMIC DNA]</scope>
    <source>
        <strain evidence="3 4">RN42</strain>
    </source>
</reference>
<dbReference type="Proteomes" id="UP000275078">
    <property type="component" value="Unassembled WGS sequence"/>
</dbReference>
<proteinExistence type="predicted"/>
<organism evidence="3 4">
    <name type="scientific">Ascobolus immersus RN42</name>
    <dbReference type="NCBI Taxonomy" id="1160509"/>
    <lineage>
        <taxon>Eukaryota</taxon>
        <taxon>Fungi</taxon>
        <taxon>Dikarya</taxon>
        <taxon>Ascomycota</taxon>
        <taxon>Pezizomycotina</taxon>
        <taxon>Pezizomycetes</taxon>
        <taxon>Pezizales</taxon>
        <taxon>Ascobolaceae</taxon>
        <taxon>Ascobolus</taxon>
    </lineage>
</organism>
<gene>
    <name evidence="3" type="ORF">BJ508DRAFT_110277</name>
</gene>
<dbReference type="InterPro" id="IPR050114">
    <property type="entry name" value="UPF0173_UPF0282_UlaG_hydrolase"/>
</dbReference>
<evidence type="ECO:0000259" key="2">
    <source>
        <dbReference type="Pfam" id="PF12706"/>
    </source>
</evidence>
<dbReference type="PANTHER" id="PTHR43546:SF9">
    <property type="entry name" value="L-ASCORBATE-6-PHOSPHATE LACTONASE ULAG-RELATED"/>
    <property type="match status" value="1"/>
</dbReference>
<dbReference type="InterPro" id="IPR036866">
    <property type="entry name" value="RibonucZ/Hydroxyglut_hydro"/>
</dbReference>
<accession>A0A3N4I6P4</accession>
<dbReference type="InterPro" id="IPR001279">
    <property type="entry name" value="Metallo-B-lactamas"/>
</dbReference>
<dbReference type="Pfam" id="PF12706">
    <property type="entry name" value="Lactamase_B_2"/>
    <property type="match status" value="1"/>
</dbReference>
<keyword evidence="1 3" id="KW-0378">Hydrolase</keyword>
<evidence type="ECO:0000313" key="4">
    <source>
        <dbReference type="Proteomes" id="UP000275078"/>
    </source>
</evidence>
<dbReference type="SUPFAM" id="SSF56281">
    <property type="entry name" value="Metallo-hydrolase/oxidoreductase"/>
    <property type="match status" value="1"/>
</dbReference>
<evidence type="ECO:0000313" key="3">
    <source>
        <dbReference type="EMBL" id="RPA81753.1"/>
    </source>
</evidence>
<evidence type="ECO:0000256" key="1">
    <source>
        <dbReference type="ARBA" id="ARBA00022801"/>
    </source>
</evidence>
<dbReference type="STRING" id="1160509.A0A3N4I6P4"/>
<dbReference type="PANTHER" id="PTHR43546">
    <property type="entry name" value="UPF0173 METAL-DEPENDENT HYDROLASE MJ1163-RELATED"/>
    <property type="match status" value="1"/>
</dbReference>
<protein>
    <submittedName>
        <fullName evidence="3">Metallo-hydrolase/oxidoreductase</fullName>
    </submittedName>
</protein>
<dbReference type="GO" id="GO:0016787">
    <property type="term" value="F:hydrolase activity"/>
    <property type="evidence" value="ECO:0007669"/>
    <property type="project" value="UniProtKB-KW"/>
</dbReference>